<name>A0AAF0AVN9_9SCHI</name>
<dbReference type="Pfam" id="PF08740">
    <property type="entry name" value="BCS1_N"/>
    <property type="match status" value="1"/>
</dbReference>
<comment type="subcellular location">
    <subcellularLocation>
        <location evidence="1">Mitochondrion inner membrane</location>
        <topology evidence="1">Single-pass membrane protein</topology>
    </subcellularLocation>
</comment>
<evidence type="ECO:0000256" key="8">
    <source>
        <dbReference type="ARBA" id="ARBA00022989"/>
    </source>
</evidence>
<dbReference type="KEGG" id="som:SOMG_03525"/>
<keyword evidence="8 13" id="KW-1133">Transmembrane helix</keyword>
<evidence type="ECO:0000313" key="16">
    <source>
        <dbReference type="EMBL" id="WBW73771.1"/>
    </source>
</evidence>
<protein>
    <submittedName>
        <fullName evidence="16">Mitochondrial Rieske ISP assembly ATPase Bcs1</fullName>
    </submittedName>
</protein>
<dbReference type="Pfam" id="PF25426">
    <property type="entry name" value="AAA_lid_BCS1"/>
    <property type="match status" value="1"/>
</dbReference>
<evidence type="ECO:0000256" key="2">
    <source>
        <dbReference type="ARBA" id="ARBA00007448"/>
    </source>
</evidence>
<dbReference type="AlphaFoldDB" id="A0AAF0AVN9"/>
<dbReference type="RefSeq" id="XP_056038014.1">
    <property type="nucleotide sequence ID" value="XM_056182315.1"/>
</dbReference>
<evidence type="ECO:0000256" key="4">
    <source>
        <dbReference type="ARBA" id="ARBA00022741"/>
    </source>
</evidence>
<evidence type="ECO:0000259" key="14">
    <source>
        <dbReference type="SMART" id="SM00382"/>
    </source>
</evidence>
<evidence type="ECO:0000256" key="13">
    <source>
        <dbReference type="SAM" id="Phobius"/>
    </source>
</evidence>
<evidence type="ECO:0000256" key="9">
    <source>
        <dbReference type="ARBA" id="ARBA00023128"/>
    </source>
</evidence>
<reference evidence="16 17" key="1">
    <citation type="journal article" date="2023" name="G3 (Bethesda)">
        <title>A high-quality reference genome for the fission yeast Schizosaccharomyces osmophilus.</title>
        <authorList>
            <person name="Jia G.S."/>
            <person name="Zhang W.C."/>
            <person name="Liang Y."/>
            <person name="Liu X.H."/>
            <person name="Rhind N."/>
            <person name="Pidoux A."/>
            <person name="Brysch-Herzberg M."/>
            <person name="Du L.L."/>
        </authorList>
    </citation>
    <scope>NUCLEOTIDE SEQUENCE [LARGE SCALE GENOMIC DNA]</scope>
    <source>
        <strain evidence="16 17">CBS 15793</strain>
    </source>
</reference>
<feature type="transmembrane region" description="Helical" evidence="13">
    <location>
        <begin position="27"/>
        <end position="48"/>
    </location>
</feature>
<accession>A0AAF0AVN9</accession>
<keyword evidence="3 13" id="KW-0812">Transmembrane</keyword>
<keyword evidence="17" id="KW-1185">Reference proteome</keyword>
<dbReference type="SUPFAM" id="SSF52540">
    <property type="entry name" value="P-loop containing nucleoside triphosphate hydrolases"/>
    <property type="match status" value="1"/>
</dbReference>
<keyword evidence="6" id="KW-0378">Hydrolase</keyword>
<evidence type="ECO:0000256" key="3">
    <source>
        <dbReference type="ARBA" id="ARBA00022692"/>
    </source>
</evidence>
<proteinExistence type="inferred from homology"/>
<comment type="catalytic activity">
    <reaction evidence="11">
        <text>ATP + H2O = ADP + phosphate + H(+)</text>
        <dbReference type="Rhea" id="RHEA:13065"/>
        <dbReference type="ChEBI" id="CHEBI:15377"/>
        <dbReference type="ChEBI" id="CHEBI:15378"/>
        <dbReference type="ChEBI" id="CHEBI:30616"/>
        <dbReference type="ChEBI" id="CHEBI:43474"/>
        <dbReference type="ChEBI" id="CHEBI:456216"/>
    </reaction>
    <physiologicalReaction direction="left-to-right" evidence="11">
        <dbReference type="Rhea" id="RHEA:13066"/>
    </physiologicalReaction>
</comment>
<evidence type="ECO:0000256" key="7">
    <source>
        <dbReference type="ARBA" id="ARBA00022840"/>
    </source>
</evidence>
<dbReference type="GO" id="GO:0016887">
    <property type="term" value="F:ATP hydrolysis activity"/>
    <property type="evidence" value="ECO:0007669"/>
    <property type="project" value="InterPro"/>
</dbReference>
<evidence type="ECO:0000256" key="12">
    <source>
        <dbReference type="RuleBase" id="RU003651"/>
    </source>
</evidence>
<dbReference type="GO" id="GO:0034551">
    <property type="term" value="P:mitochondrial respiratory chain complex III assembly"/>
    <property type="evidence" value="ECO:0007669"/>
    <property type="project" value="UniProtKB-ARBA"/>
</dbReference>
<keyword evidence="9" id="KW-0496">Mitochondrion</keyword>
<dbReference type="PROSITE" id="PS00674">
    <property type="entry name" value="AAA"/>
    <property type="match status" value="1"/>
</dbReference>
<evidence type="ECO:0000313" key="17">
    <source>
        <dbReference type="Proteomes" id="UP001212411"/>
    </source>
</evidence>
<gene>
    <name evidence="16" type="primary">bcs1</name>
    <name evidence="16" type="ORF">SOMG_03525</name>
</gene>
<evidence type="ECO:0000256" key="1">
    <source>
        <dbReference type="ARBA" id="ARBA00004434"/>
    </source>
</evidence>
<dbReference type="SMART" id="SM01024">
    <property type="entry name" value="BCS1_N"/>
    <property type="match status" value="1"/>
</dbReference>
<keyword evidence="10 13" id="KW-0472">Membrane</keyword>
<comment type="similarity">
    <text evidence="2">Belongs to the AAA ATPase family. BCS1 subfamily.</text>
</comment>
<keyword evidence="5" id="KW-0999">Mitochondrion inner membrane</keyword>
<evidence type="ECO:0000259" key="15">
    <source>
        <dbReference type="SMART" id="SM01024"/>
    </source>
</evidence>
<dbReference type="SMART" id="SM00382">
    <property type="entry name" value="AAA"/>
    <property type="match status" value="1"/>
</dbReference>
<dbReference type="InterPro" id="IPR003593">
    <property type="entry name" value="AAA+_ATPase"/>
</dbReference>
<dbReference type="GO" id="GO:0005524">
    <property type="term" value="F:ATP binding"/>
    <property type="evidence" value="ECO:0007669"/>
    <property type="project" value="UniProtKB-KW"/>
</dbReference>
<dbReference type="Gene3D" id="3.40.50.300">
    <property type="entry name" value="P-loop containing nucleotide triphosphate hydrolases"/>
    <property type="match status" value="1"/>
</dbReference>
<dbReference type="FunFam" id="3.40.50.300:FF:000768">
    <property type="entry name" value="Probable mitochondrial chaperone bcs1"/>
    <property type="match status" value="1"/>
</dbReference>
<keyword evidence="4 12" id="KW-0547">Nucleotide-binding</keyword>
<dbReference type="InterPro" id="IPR003959">
    <property type="entry name" value="ATPase_AAA_core"/>
</dbReference>
<feature type="domain" description="BCS1 N-terminal" evidence="15">
    <location>
        <begin position="35"/>
        <end position="214"/>
    </location>
</feature>
<dbReference type="GO" id="GO:0005743">
    <property type="term" value="C:mitochondrial inner membrane"/>
    <property type="evidence" value="ECO:0007669"/>
    <property type="project" value="UniProtKB-SubCell"/>
</dbReference>
<dbReference type="InterPro" id="IPR057495">
    <property type="entry name" value="AAA_lid_BCS1"/>
</dbReference>
<dbReference type="EMBL" id="CP115612">
    <property type="protein sequence ID" value="WBW73771.1"/>
    <property type="molecule type" value="Genomic_DNA"/>
</dbReference>
<dbReference type="PANTHER" id="PTHR23070">
    <property type="entry name" value="BCS1 AAA-TYPE ATPASE"/>
    <property type="match status" value="1"/>
</dbReference>
<dbReference type="InterPro" id="IPR014851">
    <property type="entry name" value="BCS1_N"/>
</dbReference>
<dbReference type="GeneID" id="80877004"/>
<evidence type="ECO:0000256" key="11">
    <source>
        <dbReference type="ARBA" id="ARBA00048778"/>
    </source>
</evidence>
<organism evidence="16 17">
    <name type="scientific">Schizosaccharomyces osmophilus</name>
    <dbReference type="NCBI Taxonomy" id="2545709"/>
    <lineage>
        <taxon>Eukaryota</taxon>
        <taxon>Fungi</taxon>
        <taxon>Dikarya</taxon>
        <taxon>Ascomycota</taxon>
        <taxon>Taphrinomycotina</taxon>
        <taxon>Schizosaccharomycetes</taxon>
        <taxon>Schizosaccharomycetales</taxon>
        <taxon>Schizosaccharomycetaceae</taxon>
        <taxon>Schizosaccharomyces</taxon>
    </lineage>
</organism>
<dbReference type="Proteomes" id="UP001212411">
    <property type="component" value="Chromosome 2"/>
</dbReference>
<evidence type="ECO:0000256" key="10">
    <source>
        <dbReference type="ARBA" id="ARBA00023136"/>
    </source>
</evidence>
<dbReference type="InterPro" id="IPR027417">
    <property type="entry name" value="P-loop_NTPase"/>
</dbReference>
<dbReference type="CDD" id="cd19510">
    <property type="entry name" value="RecA-like_BCS1"/>
    <property type="match status" value="1"/>
</dbReference>
<feature type="domain" description="AAA+ ATPase" evidence="14">
    <location>
        <begin position="245"/>
        <end position="376"/>
    </location>
</feature>
<evidence type="ECO:0000256" key="5">
    <source>
        <dbReference type="ARBA" id="ARBA00022792"/>
    </source>
</evidence>
<evidence type="ECO:0000256" key="6">
    <source>
        <dbReference type="ARBA" id="ARBA00022801"/>
    </source>
</evidence>
<dbReference type="InterPro" id="IPR050747">
    <property type="entry name" value="Mitochondrial_chaperone_BCS1"/>
</dbReference>
<sequence length="454" mass="50327">MNQLASSATNHPDTANGLQSILSGNSFFSAGIGLMGFGAGLAILRRGVMSGAGLIKRRMLVSLEIPSKEKSYNAFLHWMGTVPKRYSNQLAVEARGSAKSIFHPPTRSSKQPTPSSLFQLVPGPGKHIIKYKKCWIQVERQRSSRLQDLTTGTPWETITLTTLSRDREIFSDMLLEAQKFMHTAQKNKTTIYTAWATDWKPFGSPRSKRLLSSVVLEKDVKDLITEDVRDFLGNYQWYADRGIPYRRGYLLYGPPGSGKTSFLYALAGELDYDICVLNLAERGLSDDRLNHLLSNVPPKSVVLLEDVDSAFQGRDRSGEVGFRANVTFSGLLNAVDGVTSADERIIFMTTNHPDILDPALIRPGRVDIKAYLGNATPQQVHDMFRRFYGKDDPKLSSEISEVVCGKNTSMASLQGLFVMNKTSPEAALELAKELPQLPKSTPFAFNSQKKPLSV</sequence>
<dbReference type="Pfam" id="PF00004">
    <property type="entry name" value="AAA"/>
    <property type="match status" value="1"/>
</dbReference>
<dbReference type="InterPro" id="IPR003960">
    <property type="entry name" value="ATPase_AAA_CS"/>
</dbReference>
<keyword evidence="7 12" id="KW-0067">ATP-binding</keyword>